<evidence type="ECO:0000256" key="11">
    <source>
        <dbReference type="ARBA" id="ARBA00023180"/>
    </source>
</evidence>
<dbReference type="OrthoDB" id="6252479at2759"/>
<keyword evidence="16" id="KW-1185">Reference proteome</keyword>
<keyword evidence="11" id="KW-0325">Glycoprotein</keyword>
<dbReference type="GO" id="GO:0005886">
    <property type="term" value="C:plasma membrane"/>
    <property type="evidence" value="ECO:0007669"/>
    <property type="project" value="UniProtKB-SubCell"/>
</dbReference>
<dbReference type="PANTHER" id="PTHR24026:SF126">
    <property type="entry name" value="PROTOCADHERIN FAT 4"/>
    <property type="match status" value="1"/>
</dbReference>
<evidence type="ECO:0000256" key="9">
    <source>
        <dbReference type="ARBA" id="ARBA00023136"/>
    </source>
</evidence>
<dbReference type="InterPro" id="IPR002126">
    <property type="entry name" value="Cadherin-like_dom"/>
</dbReference>
<keyword evidence="10" id="KW-1015">Disulfide bond</keyword>
<feature type="domain" description="Cadherin" evidence="14">
    <location>
        <begin position="22"/>
        <end position="115"/>
    </location>
</feature>
<gene>
    <name evidence="15" type="ORF">NTEN_LOCUS20454</name>
</gene>
<proteinExistence type="predicted"/>
<dbReference type="FunFam" id="2.60.40.60:FF:000026">
    <property type="entry name" value="FAT atypical cadherin 1"/>
    <property type="match status" value="1"/>
</dbReference>
<evidence type="ECO:0000256" key="5">
    <source>
        <dbReference type="ARBA" id="ARBA00022737"/>
    </source>
</evidence>
<dbReference type="PROSITE" id="PS50268">
    <property type="entry name" value="CADHERIN_2"/>
    <property type="match status" value="4"/>
</dbReference>
<dbReference type="SUPFAM" id="SSF49313">
    <property type="entry name" value="Cadherin-like"/>
    <property type="match status" value="6"/>
</dbReference>
<dbReference type="EMBL" id="CADCXU010030065">
    <property type="protein sequence ID" value="CAB0016179.1"/>
    <property type="molecule type" value="Genomic_DNA"/>
</dbReference>
<feature type="domain" description="Cadherin" evidence="14">
    <location>
        <begin position="457"/>
        <end position="516"/>
    </location>
</feature>
<keyword evidence="2" id="KW-0245">EGF-like domain</keyword>
<evidence type="ECO:0000313" key="15">
    <source>
        <dbReference type="EMBL" id="CAB0016179.1"/>
    </source>
</evidence>
<name>A0A6H5HEB4_9HEMI</name>
<keyword evidence="4" id="KW-0732">Signal</keyword>
<keyword evidence="3" id="KW-0812">Transmembrane</keyword>
<evidence type="ECO:0000256" key="1">
    <source>
        <dbReference type="ARBA" id="ARBA00004167"/>
    </source>
</evidence>
<organism evidence="15 16">
    <name type="scientific">Nesidiocoris tenuis</name>
    <dbReference type="NCBI Taxonomy" id="355587"/>
    <lineage>
        <taxon>Eukaryota</taxon>
        <taxon>Metazoa</taxon>
        <taxon>Ecdysozoa</taxon>
        <taxon>Arthropoda</taxon>
        <taxon>Hexapoda</taxon>
        <taxon>Insecta</taxon>
        <taxon>Pterygota</taxon>
        <taxon>Neoptera</taxon>
        <taxon>Paraneoptera</taxon>
        <taxon>Hemiptera</taxon>
        <taxon>Heteroptera</taxon>
        <taxon>Panheteroptera</taxon>
        <taxon>Cimicomorpha</taxon>
        <taxon>Miridae</taxon>
        <taxon>Dicyphina</taxon>
        <taxon>Nesidiocoris</taxon>
    </lineage>
</organism>
<feature type="non-terminal residue" evidence="15">
    <location>
        <position position="816"/>
    </location>
</feature>
<keyword evidence="8" id="KW-1133">Transmembrane helix</keyword>
<feature type="region of interest" description="Disordered" evidence="13">
    <location>
        <begin position="758"/>
        <end position="777"/>
    </location>
</feature>
<dbReference type="Proteomes" id="UP000479000">
    <property type="component" value="Unassembled WGS sequence"/>
</dbReference>
<dbReference type="FunFam" id="2.60.40.60:FF:000037">
    <property type="entry name" value="FAT atypical cadherin 1"/>
    <property type="match status" value="1"/>
</dbReference>
<evidence type="ECO:0000256" key="10">
    <source>
        <dbReference type="ARBA" id="ARBA00023157"/>
    </source>
</evidence>
<evidence type="ECO:0000256" key="4">
    <source>
        <dbReference type="ARBA" id="ARBA00022729"/>
    </source>
</evidence>
<feature type="region of interest" description="Disordered" evidence="13">
    <location>
        <begin position="617"/>
        <end position="643"/>
    </location>
</feature>
<feature type="region of interest" description="Disordered" evidence="13">
    <location>
        <begin position="730"/>
        <end position="753"/>
    </location>
</feature>
<sequence>MFTVLDMNDNPPKLEQSVYTWLSEEASRGQVVTIVSASDPDAIDHNRLSYSIVGGNQQQTFSMDKDTGIISLTNLHKLVETRAHILNVSVSDGVYTSFTKVTIEMIAANQHSPEFNKHLYESRILENLPPGAIVAKVAATDKDSDYFGTVTYFIQSSLMNEKFTINNMTGTVVTRVKLVSEMPVKYKLLSGTNQFNIDSSGQITLIGQLDRESESSHVIGVLAHTESSPPLTAVAEISLQVLDYNDNKPYFDSDHYDVYIAENLKEGSLILKDQQPFCLKYRYKESVSEGVPPGTHILNVRAADLDLDSKLRFYLTGNGSETFILDRSSVVFGKTFHRNSTFSVLQEDKRPGWPVVQLLVTDNDIAPNTGPFVFDLLAGKSRPPFRIETDGTIRTAALLSHKRESSYSLHVRVFDNGSPTLYSDTWVIVKVIEESQYPPIVTPLDIWIGSYQERWLGGEIGRIHATDQDQYDIMNYSIVNNPTLNPLFSLEPRQGVLTSSSGLDTGHYSLNVSVSDGKFTSYTTSSRYFSFEFHPNPEEETAQGSEIGPDDRRWSYQCPRYWQWGHRCPPSHQRNIKRISETTNRGPRRTLSCVEDDARILGGYHWDCSDWVRPNQNPLPNITEVPGSEVPDSSSFHSNDSNDDSAVEQRLLPLLRYRLSKKKMFAYFFIYEELSLFDDSTDHRIYHLRIMTSIGVRQQKLEQQRQLLEQKMRQKKQLFGTVHSSDNLTSASLVKARTMQPSSASRERDLHENTATHDLDYEDAESSPVSPHTPSDGFGMSGVIAPETSLSSPFIYNNLNQNSEVRIQVDSSAIQE</sequence>
<keyword evidence="5" id="KW-0677">Repeat</keyword>
<dbReference type="GO" id="GO:0005509">
    <property type="term" value="F:calcium ion binding"/>
    <property type="evidence" value="ECO:0007669"/>
    <property type="project" value="UniProtKB-UniRule"/>
</dbReference>
<dbReference type="SMART" id="SM00112">
    <property type="entry name" value="CA"/>
    <property type="match status" value="3"/>
</dbReference>
<evidence type="ECO:0000256" key="8">
    <source>
        <dbReference type="ARBA" id="ARBA00022989"/>
    </source>
</evidence>
<dbReference type="AlphaFoldDB" id="A0A6H5HEB4"/>
<feature type="domain" description="Cadherin" evidence="14">
    <location>
        <begin position="116"/>
        <end position="251"/>
    </location>
</feature>
<accession>A0A6H5HEB4</accession>
<dbReference type="CDD" id="cd11304">
    <property type="entry name" value="Cadherin_repeat"/>
    <property type="match status" value="4"/>
</dbReference>
<evidence type="ECO:0000256" key="7">
    <source>
        <dbReference type="ARBA" id="ARBA00022889"/>
    </source>
</evidence>
<evidence type="ECO:0000256" key="3">
    <source>
        <dbReference type="ARBA" id="ARBA00022692"/>
    </source>
</evidence>
<evidence type="ECO:0000256" key="13">
    <source>
        <dbReference type="SAM" id="MobiDB-lite"/>
    </source>
</evidence>
<feature type="domain" description="Cadherin" evidence="14">
    <location>
        <begin position="345"/>
        <end position="441"/>
    </location>
</feature>
<dbReference type="Gene3D" id="2.60.40.60">
    <property type="entry name" value="Cadherins"/>
    <property type="match status" value="6"/>
</dbReference>
<reference evidence="15 16" key="1">
    <citation type="submission" date="2020-02" db="EMBL/GenBank/DDBJ databases">
        <authorList>
            <person name="Ferguson B K."/>
        </authorList>
    </citation>
    <scope>NUCLEOTIDE SEQUENCE [LARGE SCALE GENOMIC DNA]</scope>
</reference>
<keyword evidence="9" id="KW-0472">Membrane</keyword>
<comment type="subcellular location">
    <subcellularLocation>
        <location evidence="1">Membrane</location>
        <topology evidence="1">Single-pass membrane protein</topology>
    </subcellularLocation>
</comment>
<dbReference type="Pfam" id="PF00028">
    <property type="entry name" value="Cadherin"/>
    <property type="match status" value="3"/>
</dbReference>
<evidence type="ECO:0000256" key="2">
    <source>
        <dbReference type="ARBA" id="ARBA00022536"/>
    </source>
</evidence>
<evidence type="ECO:0000313" key="16">
    <source>
        <dbReference type="Proteomes" id="UP000479000"/>
    </source>
</evidence>
<evidence type="ECO:0000256" key="12">
    <source>
        <dbReference type="PROSITE-ProRule" id="PRU00043"/>
    </source>
</evidence>
<dbReference type="GO" id="GO:0007156">
    <property type="term" value="P:homophilic cell adhesion via plasma membrane adhesion molecules"/>
    <property type="evidence" value="ECO:0007669"/>
    <property type="project" value="InterPro"/>
</dbReference>
<evidence type="ECO:0000259" key="14">
    <source>
        <dbReference type="PROSITE" id="PS50268"/>
    </source>
</evidence>
<dbReference type="PANTHER" id="PTHR24026">
    <property type="entry name" value="FAT ATYPICAL CADHERIN-RELATED"/>
    <property type="match status" value="1"/>
</dbReference>
<dbReference type="PRINTS" id="PR00205">
    <property type="entry name" value="CADHERIN"/>
</dbReference>
<dbReference type="InterPro" id="IPR020894">
    <property type="entry name" value="Cadherin_CS"/>
</dbReference>
<dbReference type="InterPro" id="IPR015919">
    <property type="entry name" value="Cadherin-like_sf"/>
</dbReference>
<keyword evidence="6 12" id="KW-0106">Calcium</keyword>
<dbReference type="PROSITE" id="PS00232">
    <property type="entry name" value="CADHERIN_1"/>
    <property type="match status" value="1"/>
</dbReference>
<protein>
    <recommendedName>
        <fullName evidence="14">Cadherin domain-containing protein</fullName>
    </recommendedName>
</protein>
<keyword evidence="7" id="KW-0130">Cell adhesion</keyword>
<evidence type="ECO:0000256" key="6">
    <source>
        <dbReference type="ARBA" id="ARBA00022837"/>
    </source>
</evidence>